<evidence type="ECO:0000313" key="3">
    <source>
        <dbReference type="Proteomes" id="UP000612282"/>
    </source>
</evidence>
<accession>A0ABQ3X6R5</accession>
<dbReference type="Proteomes" id="UP000612282">
    <property type="component" value="Unassembled WGS sequence"/>
</dbReference>
<feature type="domain" description="DUF4097" evidence="1">
    <location>
        <begin position="13"/>
        <end position="227"/>
    </location>
</feature>
<protein>
    <recommendedName>
        <fullName evidence="1">DUF4097 domain-containing protein</fullName>
    </recommendedName>
</protein>
<dbReference type="RefSeq" id="WP_203795312.1">
    <property type="nucleotide sequence ID" value="NZ_BAAAQE010000035.1"/>
</dbReference>
<dbReference type="InterPro" id="IPR025164">
    <property type="entry name" value="Toastrack_DUF4097"/>
</dbReference>
<comment type="caution">
    <text evidence="2">The sequence shown here is derived from an EMBL/GenBank/DDBJ whole genome shotgun (WGS) entry which is preliminary data.</text>
</comment>
<reference evidence="2 3" key="1">
    <citation type="submission" date="2021-01" db="EMBL/GenBank/DDBJ databases">
        <title>Whole genome shotgun sequence of Actinoplanes couchii NBRC 106145.</title>
        <authorList>
            <person name="Komaki H."/>
            <person name="Tamura T."/>
        </authorList>
    </citation>
    <scope>NUCLEOTIDE SEQUENCE [LARGE SCALE GENOMIC DNA]</scope>
    <source>
        <strain evidence="2 3">NBRC 106145</strain>
    </source>
</reference>
<dbReference type="Pfam" id="PF13349">
    <property type="entry name" value="DUF4097"/>
    <property type="match status" value="1"/>
</dbReference>
<dbReference type="EMBL" id="BOMG01000039">
    <property type="protein sequence ID" value="GID54207.1"/>
    <property type="molecule type" value="Genomic_DNA"/>
</dbReference>
<evidence type="ECO:0000259" key="1">
    <source>
        <dbReference type="Pfam" id="PF13349"/>
    </source>
</evidence>
<name>A0ABQ3X6R5_9ACTN</name>
<organism evidence="2 3">
    <name type="scientific">Actinoplanes couchii</name>
    <dbReference type="NCBI Taxonomy" id="403638"/>
    <lineage>
        <taxon>Bacteria</taxon>
        <taxon>Bacillati</taxon>
        <taxon>Actinomycetota</taxon>
        <taxon>Actinomycetes</taxon>
        <taxon>Micromonosporales</taxon>
        <taxon>Micromonosporaceae</taxon>
        <taxon>Actinoplanes</taxon>
    </lineage>
</organism>
<keyword evidence="3" id="KW-1185">Reference proteome</keyword>
<evidence type="ECO:0000313" key="2">
    <source>
        <dbReference type="EMBL" id="GID54207.1"/>
    </source>
</evidence>
<proteinExistence type="predicted"/>
<gene>
    <name evidence="2" type="ORF">Aco03nite_026110</name>
</gene>
<sequence length="281" mass="29403">MPVFDTPASINVTVEVAVADVWITASDRTDTVVEIRPSNPAIESEVEAASQIRVDYADGVLRIISPRYTFDFSRKRRDVEVIVEVPTGSAIATEIQAGGFTGAGLFGATRVKTAAGHIRVERTGPLHLSTSAGDVTVGAVTGKAEVSTGSGRIRIGEIDGTGAVKNSNGETLIDTVNGDVRVRSANGDIRIEHAGAGVDAKTSHGNVRLGEVVRGSVTVGTSMGDLAVGIAQGTAAWLEIDTSFGKVRNELTGALRPEEADETVEVRGRTSFGDILIHRAQ</sequence>